<sequence>MTDSSFYATLVSEGFLGLVIECPAKVPSEVHLLGLGRWHVEHYTPEPDLCHHCSRWGHKEWRCQSATCCRYCASPHKSAQCLDKIKEGTKIPPCCRNCGGDHNAHSTLCTVRPRPQRKPATDEVSRSRLVFRQAPPPQTNAWATKPSFSAAAPHLSQPSYPTTGTSTTPAVFPPLPQRTATVPPVPPKIVPQPGVTQELPATNSTQQLMAVVSTLAAKVDNLSATVSGLSNEFAAFKNQQHTVCSGTSPVAPTPSSASGAQRGQGESDVCQHSLWDPPKKKNNAAGQCATATTPSSRMDTPTKPVKGATQQPWSPSGMAPASPASESKSPKADCDKDGEAKTPSPEPDQGHLMAAIQILMEQMSRLTQEVDSLKTQMQHHRDERMVGLIVHVVVWYAAAKGSFADAEALYDGLQHTIEGFIATARTLTVYQRRWQLNPADTESWDAMVTVAQHLMDLQQQERKKYWVSFLDKVCRTQSLWEVWHHVNSVWGKPR</sequence>
<organism evidence="3 4">
    <name type="scientific">Portunus trituberculatus</name>
    <name type="common">Swimming crab</name>
    <name type="synonym">Neptunus trituberculatus</name>
    <dbReference type="NCBI Taxonomy" id="210409"/>
    <lineage>
        <taxon>Eukaryota</taxon>
        <taxon>Metazoa</taxon>
        <taxon>Ecdysozoa</taxon>
        <taxon>Arthropoda</taxon>
        <taxon>Crustacea</taxon>
        <taxon>Multicrustacea</taxon>
        <taxon>Malacostraca</taxon>
        <taxon>Eumalacostraca</taxon>
        <taxon>Eucarida</taxon>
        <taxon>Decapoda</taxon>
        <taxon>Pleocyemata</taxon>
        <taxon>Brachyura</taxon>
        <taxon>Eubrachyura</taxon>
        <taxon>Portunoidea</taxon>
        <taxon>Portunidae</taxon>
        <taxon>Portuninae</taxon>
        <taxon>Portunus</taxon>
    </lineage>
</organism>
<dbReference type="AlphaFoldDB" id="A0A5B7GRK7"/>
<feature type="compositionally biased region" description="Low complexity" evidence="2">
    <location>
        <begin position="245"/>
        <end position="260"/>
    </location>
</feature>
<evidence type="ECO:0000313" key="4">
    <source>
        <dbReference type="Proteomes" id="UP000324222"/>
    </source>
</evidence>
<reference evidence="3 4" key="1">
    <citation type="submission" date="2019-05" db="EMBL/GenBank/DDBJ databases">
        <title>Another draft genome of Portunus trituberculatus and its Hox gene families provides insights of decapod evolution.</title>
        <authorList>
            <person name="Jeong J.-H."/>
            <person name="Song I."/>
            <person name="Kim S."/>
            <person name="Choi T."/>
            <person name="Kim D."/>
            <person name="Ryu S."/>
            <person name="Kim W."/>
        </authorList>
    </citation>
    <scope>NUCLEOTIDE SEQUENCE [LARGE SCALE GENOMIC DNA]</scope>
    <source>
        <tissue evidence="3">Muscle</tissue>
    </source>
</reference>
<feature type="compositionally biased region" description="Low complexity" evidence="2">
    <location>
        <begin position="314"/>
        <end position="327"/>
    </location>
</feature>
<comment type="caution">
    <text evidence="3">The sequence shown here is derived from an EMBL/GenBank/DDBJ whole genome shotgun (WGS) entry which is preliminary data.</text>
</comment>
<gene>
    <name evidence="3" type="ORF">E2C01_055575</name>
</gene>
<protein>
    <recommendedName>
        <fullName evidence="5">Nucleic-acid-binding protein from transposon X-element</fullName>
    </recommendedName>
</protein>
<keyword evidence="4" id="KW-1185">Reference proteome</keyword>
<keyword evidence="1" id="KW-0175">Coiled coil</keyword>
<dbReference type="OrthoDB" id="10644694at2759"/>
<evidence type="ECO:0000256" key="2">
    <source>
        <dbReference type="SAM" id="MobiDB-lite"/>
    </source>
</evidence>
<feature type="compositionally biased region" description="Polar residues" evidence="2">
    <location>
        <begin position="289"/>
        <end position="299"/>
    </location>
</feature>
<feature type="coiled-coil region" evidence="1">
    <location>
        <begin position="356"/>
        <end position="383"/>
    </location>
</feature>
<name>A0A5B7GRK7_PORTR</name>
<evidence type="ECO:0000313" key="3">
    <source>
        <dbReference type="EMBL" id="MPC61502.1"/>
    </source>
</evidence>
<accession>A0A5B7GRK7</accession>
<feature type="region of interest" description="Disordered" evidence="2">
    <location>
        <begin position="243"/>
        <end position="349"/>
    </location>
</feature>
<feature type="compositionally biased region" description="Basic and acidic residues" evidence="2">
    <location>
        <begin position="328"/>
        <end position="340"/>
    </location>
</feature>
<evidence type="ECO:0008006" key="5">
    <source>
        <dbReference type="Google" id="ProtNLM"/>
    </source>
</evidence>
<dbReference type="Proteomes" id="UP000324222">
    <property type="component" value="Unassembled WGS sequence"/>
</dbReference>
<proteinExistence type="predicted"/>
<dbReference type="EMBL" id="VSRR010018595">
    <property type="protein sequence ID" value="MPC61502.1"/>
    <property type="molecule type" value="Genomic_DNA"/>
</dbReference>
<feature type="compositionally biased region" description="Low complexity" evidence="2">
    <location>
        <begin position="156"/>
        <end position="169"/>
    </location>
</feature>
<feature type="region of interest" description="Disordered" evidence="2">
    <location>
        <begin position="153"/>
        <end position="172"/>
    </location>
</feature>
<evidence type="ECO:0000256" key="1">
    <source>
        <dbReference type="SAM" id="Coils"/>
    </source>
</evidence>